<dbReference type="Pfam" id="PF05193">
    <property type="entry name" value="Peptidase_M16_C"/>
    <property type="match status" value="2"/>
</dbReference>
<dbReference type="EMBL" id="JACHHU010000029">
    <property type="protein sequence ID" value="MBB6544439.1"/>
    <property type="molecule type" value="Genomic_DNA"/>
</dbReference>
<dbReference type="EC" id="3.4.24.-" evidence="5"/>
<keyword evidence="5" id="KW-0378">Hydrolase</keyword>
<feature type="domain" description="Peptidase M16 C-terminal" evidence="4">
    <location>
        <begin position="694"/>
        <end position="866"/>
    </location>
</feature>
<gene>
    <name evidence="5" type="ORF">HNQ55_002972</name>
</gene>
<dbReference type="GO" id="GO:0006508">
    <property type="term" value="P:proteolysis"/>
    <property type="evidence" value="ECO:0007669"/>
    <property type="project" value="UniProtKB-KW"/>
</dbReference>
<feature type="signal peptide" evidence="2">
    <location>
        <begin position="1"/>
        <end position="25"/>
    </location>
</feature>
<comment type="caution">
    <text evidence="5">The sequence shown here is derived from an EMBL/GenBank/DDBJ whole genome shotgun (WGS) entry which is preliminary data.</text>
</comment>
<dbReference type="AlphaFoldDB" id="A0A7X0TUS1"/>
<feature type="domain" description="Peptidase M16 N-terminal" evidence="3">
    <location>
        <begin position="549"/>
        <end position="679"/>
    </location>
</feature>
<keyword evidence="6" id="KW-1185">Reference proteome</keyword>
<dbReference type="SUPFAM" id="SSF63411">
    <property type="entry name" value="LuxS/MPP-like metallohydrolase"/>
    <property type="match status" value="4"/>
</dbReference>
<evidence type="ECO:0000256" key="1">
    <source>
        <dbReference type="ARBA" id="ARBA00007261"/>
    </source>
</evidence>
<dbReference type="PANTHER" id="PTHR11851:SF49">
    <property type="entry name" value="MITOCHONDRIAL-PROCESSING PEPTIDASE SUBUNIT ALPHA"/>
    <property type="match status" value="1"/>
</dbReference>
<dbReference type="InterPro" id="IPR050361">
    <property type="entry name" value="MPP/UQCRC_Complex"/>
</dbReference>
<feature type="domain" description="Peptidase M16 N-terminal" evidence="3">
    <location>
        <begin position="66"/>
        <end position="151"/>
    </location>
</feature>
<accession>A0A7X0TUS1</accession>
<evidence type="ECO:0000313" key="5">
    <source>
        <dbReference type="EMBL" id="MBB6544439.1"/>
    </source>
</evidence>
<protein>
    <submittedName>
        <fullName evidence="5">Zinc protease</fullName>
        <ecNumber evidence="5">3.4.24.-</ecNumber>
    </submittedName>
</protein>
<comment type="similarity">
    <text evidence="1">Belongs to the peptidase M16 family.</text>
</comment>
<dbReference type="Pfam" id="PF00675">
    <property type="entry name" value="Peptidase_M16"/>
    <property type="match status" value="2"/>
</dbReference>
<feature type="domain" description="Peptidase M16 C-terminal" evidence="4">
    <location>
        <begin position="221"/>
        <end position="398"/>
    </location>
</feature>
<dbReference type="PROSITE" id="PS51257">
    <property type="entry name" value="PROKAR_LIPOPROTEIN"/>
    <property type="match status" value="1"/>
</dbReference>
<dbReference type="RefSeq" id="WP_184425555.1">
    <property type="nucleotide sequence ID" value="NZ_AP027362.1"/>
</dbReference>
<dbReference type="GO" id="GO:0046872">
    <property type="term" value="F:metal ion binding"/>
    <property type="evidence" value="ECO:0007669"/>
    <property type="project" value="InterPro"/>
</dbReference>
<dbReference type="InterPro" id="IPR011249">
    <property type="entry name" value="Metalloenz_LuxS/M16"/>
</dbReference>
<keyword evidence="2" id="KW-0732">Signal</keyword>
<name>A0A7X0TUS1_9GAMM</name>
<dbReference type="InterPro" id="IPR011765">
    <property type="entry name" value="Pept_M16_N"/>
</dbReference>
<reference evidence="5 6" key="1">
    <citation type="submission" date="2020-08" db="EMBL/GenBank/DDBJ databases">
        <title>Genomic Encyclopedia of Type Strains, Phase IV (KMG-IV): sequencing the most valuable type-strain genomes for metagenomic binning, comparative biology and taxonomic classification.</title>
        <authorList>
            <person name="Goeker M."/>
        </authorList>
    </citation>
    <scope>NUCLEOTIDE SEQUENCE [LARGE SCALE GENOMIC DNA]</scope>
    <source>
        <strain evidence="5 6">DSM 26287</strain>
    </source>
</reference>
<evidence type="ECO:0000259" key="4">
    <source>
        <dbReference type="Pfam" id="PF05193"/>
    </source>
</evidence>
<evidence type="ECO:0000259" key="3">
    <source>
        <dbReference type="Pfam" id="PF00675"/>
    </source>
</evidence>
<sequence>MKITHLLKVTALCTSALLISCSEQATKSASTSSVQTEKNSSTAPTSDLNIAYEKFTLDNGLQVIFHVDRSDPVVAVALTAHVGSARELPGRTGFAHLFEHLLFLESENLGKGGLDKMSARIGGSGANGSTSRDRTNYFQTVPKNALEKMIWAEADKLGYFINTVTAPVLAKEKQVVKNEKRQSNDNRPYGHTQYVIDKNLYPEGHPYSWQVIGSLEDLQNATLQDVKDFFNRWYVPNNVTLVVSGDFNENQAKQWVQKYFNEIPKGQEIERNKKQAANLKESKRLYFEDNYAKAPQLTITWPTVPLYHPDSYPLEVLRELLTDGKNAAMNQILIDQLKLTSSVSMGAYDSELAGQTSLRVTAFENTDLNAIFNAVNQAFALFEQEKFTEDDLNRVKAAQETGFYQSLSSALGKGFQLAQYNIYTGDPGFVKQDVNNILSVSSDDVWRVYNKYIKNQHYVATSFVPKGKAQLALNNSTLANVAEEKIVVGAEEKFDASQKASYERTASSFDRSIEPPYDSSPIVLKAPPVWQSKLANGLSIYGITHNEVPLVSFSIEIGGGMLFDQPDKIGVARLTAELMNKGTQEKDRAELEEAIKKLGATIHVNAGKQSITISGSTLSKNYAKTIQLVKEILLKPRWDETEFNLAKEATINSIKNMSANPNIIAANEFNKLLYGNNHLLANNLFGTEESVNAINLADLKNYYESAISPNLTRFHIVGDIAEQEVTNSLKDLANAWPEKALTLPKLDMPAMPKKAQVYFYDVPNAKQSMIYIGNPSLKATDPNYYSAQVMNYRLGGGSFASKLTQELRETKGYTYGIRSGFSGSPIDGYFLINSGVRANITLEAVALIRDILRNYQPEFNEQDLAVTKGYFLKSNARRFETPNAKLTVLKNMSEYGLPADYVQQRASALEVLTLEDIKALAQQYIQPDNMIYLIVGDAATQLERLDALGLGEAILLNTQE</sequence>
<dbReference type="Proteomes" id="UP000537141">
    <property type="component" value="Unassembled WGS sequence"/>
</dbReference>
<feature type="chain" id="PRO_5030977728" evidence="2">
    <location>
        <begin position="26"/>
        <end position="960"/>
    </location>
</feature>
<evidence type="ECO:0000313" key="6">
    <source>
        <dbReference type="Proteomes" id="UP000537141"/>
    </source>
</evidence>
<dbReference type="GO" id="GO:0008233">
    <property type="term" value="F:peptidase activity"/>
    <property type="evidence" value="ECO:0007669"/>
    <property type="project" value="UniProtKB-KW"/>
</dbReference>
<keyword evidence="5" id="KW-0645">Protease</keyword>
<organism evidence="5 6">
    <name type="scientific">Thalassotalea piscium</name>
    <dbReference type="NCBI Taxonomy" id="1230533"/>
    <lineage>
        <taxon>Bacteria</taxon>
        <taxon>Pseudomonadati</taxon>
        <taxon>Pseudomonadota</taxon>
        <taxon>Gammaproteobacteria</taxon>
        <taxon>Alteromonadales</taxon>
        <taxon>Colwelliaceae</taxon>
        <taxon>Thalassotalea</taxon>
    </lineage>
</organism>
<dbReference type="Gene3D" id="3.30.830.10">
    <property type="entry name" value="Metalloenzyme, LuxS/M16 peptidase-like"/>
    <property type="match status" value="4"/>
</dbReference>
<dbReference type="PANTHER" id="PTHR11851">
    <property type="entry name" value="METALLOPROTEASE"/>
    <property type="match status" value="1"/>
</dbReference>
<evidence type="ECO:0000256" key="2">
    <source>
        <dbReference type="SAM" id="SignalP"/>
    </source>
</evidence>
<proteinExistence type="inferred from homology"/>
<dbReference type="InterPro" id="IPR007863">
    <property type="entry name" value="Peptidase_M16_C"/>
</dbReference>